<reference evidence="1 2" key="1">
    <citation type="submission" date="2019-04" db="EMBL/GenBank/DDBJ databases">
        <title>Annotation for the trematode Fasciola gigantica.</title>
        <authorList>
            <person name="Choi Y.-J."/>
        </authorList>
    </citation>
    <scope>NUCLEOTIDE SEQUENCE [LARGE SCALE GENOMIC DNA]</scope>
    <source>
        <strain evidence="1">Uganda_cow_1</strain>
    </source>
</reference>
<keyword evidence="2" id="KW-1185">Reference proteome</keyword>
<sequence length="49" mass="5919">MFLEKCLLDDIYPITSFTMLKKERIVSNRENLRRQNLSQMDSIRSKLEN</sequence>
<dbReference type="Proteomes" id="UP000316759">
    <property type="component" value="Unassembled WGS sequence"/>
</dbReference>
<gene>
    <name evidence="1" type="ORF">FGIG_10125</name>
</gene>
<evidence type="ECO:0000313" key="1">
    <source>
        <dbReference type="EMBL" id="TPP61304.1"/>
    </source>
</evidence>
<comment type="caution">
    <text evidence="1">The sequence shown here is derived from an EMBL/GenBank/DDBJ whole genome shotgun (WGS) entry which is preliminary data.</text>
</comment>
<protein>
    <submittedName>
        <fullName evidence="1">Uncharacterized protein</fullName>
    </submittedName>
</protein>
<evidence type="ECO:0000313" key="2">
    <source>
        <dbReference type="Proteomes" id="UP000316759"/>
    </source>
</evidence>
<name>A0A504YJ64_FASGI</name>
<proteinExistence type="predicted"/>
<accession>A0A504YJ64</accession>
<dbReference type="AlphaFoldDB" id="A0A504YJ64"/>
<dbReference type="EMBL" id="SUNJ01008354">
    <property type="protein sequence ID" value="TPP61304.1"/>
    <property type="molecule type" value="Genomic_DNA"/>
</dbReference>
<organism evidence="1 2">
    <name type="scientific">Fasciola gigantica</name>
    <name type="common">Giant liver fluke</name>
    <dbReference type="NCBI Taxonomy" id="46835"/>
    <lineage>
        <taxon>Eukaryota</taxon>
        <taxon>Metazoa</taxon>
        <taxon>Spiralia</taxon>
        <taxon>Lophotrochozoa</taxon>
        <taxon>Platyhelminthes</taxon>
        <taxon>Trematoda</taxon>
        <taxon>Digenea</taxon>
        <taxon>Plagiorchiida</taxon>
        <taxon>Echinostomata</taxon>
        <taxon>Echinostomatoidea</taxon>
        <taxon>Fasciolidae</taxon>
        <taxon>Fasciola</taxon>
    </lineage>
</organism>